<proteinExistence type="predicted"/>
<reference evidence="1" key="1">
    <citation type="journal article" date="2020" name="Stud. Mycol.">
        <title>101 Dothideomycetes genomes: a test case for predicting lifestyles and emergence of pathogens.</title>
        <authorList>
            <person name="Haridas S."/>
            <person name="Albert R."/>
            <person name="Binder M."/>
            <person name="Bloem J."/>
            <person name="Labutti K."/>
            <person name="Salamov A."/>
            <person name="Andreopoulos B."/>
            <person name="Baker S."/>
            <person name="Barry K."/>
            <person name="Bills G."/>
            <person name="Bluhm B."/>
            <person name="Cannon C."/>
            <person name="Castanera R."/>
            <person name="Culley D."/>
            <person name="Daum C."/>
            <person name="Ezra D."/>
            <person name="Gonzalez J."/>
            <person name="Henrissat B."/>
            <person name="Kuo A."/>
            <person name="Liang C."/>
            <person name="Lipzen A."/>
            <person name="Lutzoni F."/>
            <person name="Magnuson J."/>
            <person name="Mondo S."/>
            <person name="Nolan M."/>
            <person name="Ohm R."/>
            <person name="Pangilinan J."/>
            <person name="Park H.-J."/>
            <person name="Ramirez L."/>
            <person name="Alfaro M."/>
            <person name="Sun H."/>
            <person name="Tritt A."/>
            <person name="Yoshinaga Y."/>
            <person name="Zwiers L.-H."/>
            <person name="Turgeon B."/>
            <person name="Goodwin S."/>
            <person name="Spatafora J."/>
            <person name="Crous P."/>
            <person name="Grigoriev I."/>
        </authorList>
    </citation>
    <scope>NUCLEOTIDE SEQUENCE</scope>
    <source>
        <strain evidence="1">CBS 119925</strain>
    </source>
</reference>
<name>A0A6A6V3W2_9PLEO</name>
<protein>
    <recommendedName>
        <fullName evidence="3">Ankyrin</fullName>
    </recommendedName>
</protein>
<dbReference type="Proteomes" id="UP000799440">
    <property type="component" value="Unassembled WGS sequence"/>
</dbReference>
<evidence type="ECO:0000313" key="2">
    <source>
        <dbReference type="Proteomes" id="UP000799440"/>
    </source>
</evidence>
<accession>A0A6A6V3W2</accession>
<sequence length="413" mass="46708">MPCNCIPKTTTMTYLRWPVNLSCIETRLHDTQCPFSIFQDAVNDLSMRFSMCCMALRTKAHFALALSTGAGRTSISPVLEAYRLVDQFYSPAFCLMGGFLYCREVLPPDAGEKTAAALHKMFETGKASPHDRPRDGSTLLHYFCRAVCTDNENSNNYRYMLKRLLEYMPRAAAEKDDRGLNCLDHGISCYILVDVFQALLDQGVTMSNDNYAQYVAMTGHESRRRPYALEESLLECSDHAKAFTLRSEDMLKSSLTDVNYTGDWSENRYSLYELAALTDWRRGCELIYEQGIENIVTSNSHPISLLALAAGNAVDSGSPDVLSFWLDVWFELDDPVALNQLGNLEDTLFVSSRYAHREVVIAALVKQRRRLLDLANQHFTPEENWHDENYLPDALSLYIVGALEAEESTPHAH</sequence>
<dbReference type="AlphaFoldDB" id="A0A6A6V3W2"/>
<keyword evidence="2" id="KW-1185">Reference proteome</keyword>
<evidence type="ECO:0008006" key="3">
    <source>
        <dbReference type="Google" id="ProtNLM"/>
    </source>
</evidence>
<organism evidence="1 2">
    <name type="scientific">Sporormia fimetaria CBS 119925</name>
    <dbReference type="NCBI Taxonomy" id="1340428"/>
    <lineage>
        <taxon>Eukaryota</taxon>
        <taxon>Fungi</taxon>
        <taxon>Dikarya</taxon>
        <taxon>Ascomycota</taxon>
        <taxon>Pezizomycotina</taxon>
        <taxon>Dothideomycetes</taxon>
        <taxon>Pleosporomycetidae</taxon>
        <taxon>Pleosporales</taxon>
        <taxon>Sporormiaceae</taxon>
        <taxon>Sporormia</taxon>
    </lineage>
</organism>
<gene>
    <name evidence="1" type="ORF">M011DRAFT_201974</name>
</gene>
<dbReference type="OrthoDB" id="1577640at2759"/>
<evidence type="ECO:0000313" key="1">
    <source>
        <dbReference type="EMBL" id="KAF2744001.1"/>
    </source>
</evidence>
<dbReference type="EMBL" id="MU006592">
    <property type="protein sequence ID" value="KAF2744001.1"/>
    <property type="molecule type" value="Genomic_DNA"/>
</dbReference>